<name>A0ACC0QUW0_9HYPO</name>
<comment type="caution">
    <text evidence="1">The sequence shown here is derived from an EMBL/GenBank/DDBJ whole genome shotgun (WGS) entry which is preliminary data.</text>
</comment>
<dbReference type="EMBL" id="CM046508">
    <property type="protein sequence ID" value="KAI8666031.1"/>
    <property type="molecule type" value="Genomic_DNA"/>
</dbReference>
<sequence length="313" mass="35103">MASPDTSTAKSAKSAKPTDQNTTLLDTFDPRKIRELYNLKPHPETGRLIDSHPGKRTKPMRVLCLGQSRTGTMAVFTALQRLGYTPYHMTVAIGSPKTSLGLWCEALDAKFNGKGKPWGREEFDKILGDYDAVADVPAICFVEELVAAYPEAKVVVTQRDVDSWLRSMDSTAGRILRWPLWETLGKWDPALAGPFWEHALKVMPANFRTLNDFSPTSPARQAFIDHYELVKKTVPADRMLEFRVQEGWEPLCEFLDEPVPETGFPRLNDASQFVFAHGMMWWLAFGKMVGKISLGVGVLGGGVAAALWWKRFR</sequence>
<dbReference type="Proteomes" id="UP001065298">
    <property type="component" value="Chromosome 6"/>
</dbReference>
<gene>
    <name evidence="1" type="ORF">NCS57_00826400</name>
</gene>
<keyword evidence="2" id="KW-1185">Reference proteome</keyword>
<evidence type="ECO:0000313" key="2">
    <source>
        <dbReference type="Proteomes" id="UP001065298"/>
    </source>
</evidence>
<proteinExistence type="predicted"/>
<accession>A0ACC0QUW0</accession>
<protein>
    <submittedName>
        <fullName evidence="1">Uncharacterized protein</fullName>
    </submittedName>
</protein>
<reference evidence="1" key="1">
    <citation type="submission" date="2022-06" db="EMBL/GenBank/DDBJ databases">
        <title>Fusarium solani species complex genomes reveal bases of compartmentalisation and animal pathogenesis.</title>
        <authorList>
            <person name="Tsai I.J."/>
        </authorList>
    </citation>
    <scope>NUCLEOTIDE SEQUENCE</scope>
    <source>
        <strain evidence="1">Fu6.1</strain>
    </source>
</reference>
<organism evidence="1 2">
    <name type="scientific">Fusarium keratoplasticum</name>
    <dbReference type="NCBI Taxonomy" id="1328300"/>
    <lineage>
        <taxon>Eukaryota</taxon>
        <taxon>Fungi</taxon>
        <taxon>Dikarya</taxon>
        <taxon>Ascomycota</taxon>
        <taxon>Pezizomycotina</taxon>
        <taxon>Sordariomycetes</taxon>
        <taxon>Hypocreomycetidae</taxon>
        <taxon>Hypocreales</taxon>
        <taxon>Nectriaceae</taxon>
        <taxon>Fusarium</taxon>
        <taxon>Fusarium solani species complex</taxon>
    </lineage>
</organism>
<evidence type="ECO:0000313" key="1">
    <source>
        <dbReference type="EMBL" id="KAI8666031.1"/>
    </source>
</evidence>